<keyword evidence="1" id="KW-0472">Membrane</keyword>
<organism evidence="2 3">
    <name type="scientific">Clostridium acetobutylicum (strain ATCC 824 / DSM 792 / JCM 1419 / IAM 19013 / LMG 5710 / NBRC 13948 / NRRL B-527 / VKM B-1787 / 2291 / W)</name>
    <dbReference type="NCBI Taxonomy" id="272562"/>
    <lineage>
        <taxon>Bacteria</taxon>
        <taxon>Bacillati</taxon>
        <taxon>Bacillota</taxon>
        <taxon>Clostridia</taxon>
        <taxon>Eubacteriales</taxon>
        <taxon>Clostridiaceae</taxon>
        <taxon>Clostridium</taxon>
    </lineage>
</organism>
<dbReference type="InterPro" id="IPR052536">
    <property type="entry name" value="ABC-4_Integral_Memb_Prot"/>
</dbReference>
<dbReference type="PANTHER" id="PTHR46795:SF3">
    <property type="entry name" value="ABC TRANSPORTER PERMEASE"/>
    <property type="match status" value="1"/>
</dbReference>
<evidence type="ECO:0000256" key="1">
    <source>
        <dbReference type="SAM" id="Phobius"/>
    </source>
</evidence>
<proteinExistence type="predicted"/>
<dbReference type="PIR" id="A97327">
    <property type="entry name" value="A97327"/>
</dbReference>
<keyword evidence="1" id="KW-0812">Transmembrane</keyword>
<keyword evidence="1" id="KW-1133">Transmembrane helix</keyword>
<feature type="transmembrane region" description="Helical" evidence="1">
    <location>
        <begin position="40"/>
        <end position="64"/>
    </location>
</feature>
<dbReference type="OrthoDB" id="9781780at2"/>
<evidence type="ECO:0000313" key="2">
    <source>
        <dbReference type="EMBL" id="AAK81404.1"/>
    </source>
</evidence>
<dbReference type="HOGENOM" id="CLU_1364172_0_0_9"/>
<accession>Q97DJ9</accession>
<name>Q97DJ9_CLOAB</name>
<dbReference type="KEGG" id="cac:CA_C3478"/>
<gene>
    <name evidence="2" type="ordered locus">CA_C3478</name>
</gene>
<dbReference type="eggNOG" id="COG0577">
    <property type="taxonomic scope" value="Bacteria"/>
</dbReference>
<dbReference type="AlphaFoldDB" id="Q97DJ9"/>
<dbReference type="PATRIC" id="fig|272562.8.peg.3662"/>
<reference evidence="2 3" key="1">
    <citation type="journal article" date="2001" name="J. Bacteriol.">
        <title>Genome sequence and comparative analysis of the solvent-producing bacterium Clostridium acetobutylicum.</title>
        <authorList>
            <person name="Nolling J."/>
            <person name="Breton G."/>
            <person name="Omelchenko M.V."/>
            <person name="Makarova K.S."/>
            <person name="Zeng Q."/>
            <person name="Gibson R."/>
            <person name="Lee H.M."/>
            <person name="Dubois J."/>
            <person name="Qiu D."/>
            <person name="Hitti J."/>
            <person name="Wolf Y.I."/>
            <person name="Tatusov R.L."/>
            <person name="Sabathe F."/>
            <person name="Doucette-Stamm L."/>
            <person name="Soucaille P."/>
            <person name="Daly M.J."/>
            <person name="Bennett G.N."/>
            <person name="Koonin E.V."/>
            <person name="Smith D.R."/>
        </authorList>
    </citation>
    <scope>NUCLEOTIDE SEQUENCE [LARGE SCALE GENOMIC DNA]</scope>
    <source>
        <strain evidence="3">ATCC 824 / DSM 792 / JCM 1419 / LMG 5710 / VKM B-1787</strain>
    </source>
</reference>
<evidence type="ECO:0000313" key="3">
    <source>
        <dbReference type="Proteomes" id="UP000000814"/>
    </source>
</evidence>
<dbReference type="Proteomes" id="UP000000814">
    <property type="component" value="Chromosome"/>
</dbReference>
<dbReference type="STRING" id="272562.CA_C3478"/>
<protein>
    <submittedName>
        <fullName evidence="2">Predicted membrane protein</fullName>
    </submittedName>
</protein>
<sequence length="201" mass="23662">MLFFSLSSFFLYIVRRNKNIYLKNLNIFVLRQIHNKITTNFISMSVICLMLFLTITLLFTMFSYKSSLDKMLKGNTTFDASAHLNIDSNSQSMQSIKTYLNKMNFKFNNYERYTFYNEYQLDIQPNNLFKSYLDIKNKTASEKYFLEVPISAVKISEYNSIRRLNGQQGITIKDNELLVASNYKELNSAVDKFIQNKNLLI</sequence>
<dbReference type="PANTHER" id="PTHR46795">
    <property type="entry name" value="ABC TRANSPORTER PERMEASE-RELATED-RELATED"/>
    <property type="match status" value="1"/>
</dbReference>
<keyword evidence="3" id="KW-1185">Reference proteome</keyword>
<dbReference type="EMBL" id="AE001437">
    <property type="protein sequence ID" value="AAK81404.1"/>
    <property type="molecule type" value="Genomic_DNA"/>
</dbReference>